<dbReference type="GeneID" id="19204376"/>
<feature type="compositionally biased region" description="Low complexity" evidence="2">
    <location>
        <begin position="332"/>
        <end position="348"/>
    </location>
</feature>
<organism evidence="3 4">
    <name type="scientific">Coniophora puteana (strain RWD-64-598)</name>
    <name type="common">Brown rot fungus</name>
    <dbReference type="NCBI Taxonomy" id="741705"/>
    <lineage>
        <taxon>Eukaryota</taxon>
        <taxon>Fungi</taxon>
        <taxon>Dikarya</taxon>
        <taxon>Basidiomycota</taxon>
        <taxon>Agaricomycotina</taxon>
        <taxon>Agaricomycetes</taxon>
        <taxon>Agaricomycetidae</taxon>
        <taxon>Boletales</taxon>
        <taxon>Coniophorineae</taxon>
        <taxon>Coniophoraceae</taxon>
        <taxon>Coniophora</taxon>
    </lineage>
</organism>
<dbReference type="AlphaFoldDB" id="R7SCC8"/>
<accession>R7SCC8</accession>
<evidence type="ECO:0000256" key="2">
    <source>
        <dbReference type="SAM" id="MobiDB-lite"/>
    </source>
</evidence>
<proteinExistence type="predicted"/>
<feature type="region of interest" description="Disordered" evidence="2">
    <location>
        <begin position="322"/>
        <end position="383"/>
    </location>
</feature>
<evidence type="ECO:0000256" key="1">
    <source>
        <dbReference type="SAM" id="Coils"/>
    </source>
</evidence>
<keyword evidence="1" id="KW-0175">Coiled coil</keyword>
<keyword evidence="4" id="KW-1185">Reference proteome</keyword>
<reference evidence="4" key="1">
    <citation type="journal article" date="2012" name="Science">
        <title>The Paleozoic origin of enzymatic lignin decomposition reconstructed from 31 fungal genomes.</title>
        <authorList>
            <person name="Floudas D."/>
            <person name="Binder M."/>
            <person name="Riley R."/>
            <person name="Barry K."/>
            <person name="Blanchette R.A."/>
            <person name="Henrissat B."/>
            <person name="Martinez A.T."/>
            <person name="Otillar R."/>
            <person name="Spatafora J.W."/>
            <person name="Yadav J.S."/>
            <person name="Aerts A."/>
            <person name="Benoit I."/>
            <person name="Boyd A."/>
            <person name="Carlson A."/>
            <person name="Copeland A."/>
            <person name="Coutinho P.M."/>
            <person name="de Vries R.P."/>
            <person name="Ferreira P."/>
            <person name="Findley K."/>
            <person name="Foster B."/>
            <person name="Gaskell J."/>
            <person name="Glotzer D."/>
            <person name="Gorecki P."/>
            <person name="Heitman J."/>
            <person name="Hesse C."/>
            <person name="Hori C."/>
            <person name="Igarashi K."/>
            <person name="Jurgens J.A."/>
            <person name="Kallen N."/>
            <person name="Kersten P."/>
            <person name="Kohler A."/>
            <person name="Kuees U."/>
            <person name="Kumar T.K.A."/>
            <person name="Kuo A."/>
            <person name="LaButti K."/>
            <person name="Larrondo L.F."/>
            <person name="Lindquist E."/>
            <person name="Ling A."/>
            <person name="Lombard V."/>
            <person name="Lucas S."/>
            <person name="Lundell T."/>
            <person name="Martin R."/>
            <person name="McLaughlin D.J."/>
            <person name="Morgenstern I."/>
            <person name="Morin E."/>
            <person name="Murat C."/>
            <person name="Nagy L.G."/>
            <person name="Nolan M."/>
            <person name="Ohm R.A."/>
            <person name="Patyshakuliyeva A."/>
            <person name="Rokas A."/>
            <person name="Ruiz-Duenas F.J."/>
            <person name="Sabat G."/>
            <person name="Salamov A."/>
            <person name="Samejima M."/>
            <person name="Schmutz J."/>
            <person name="Slot J.C."/>
            <person name="St John F."/>
            <person name="Stenlid J."/>
            <person name="Sun H."/>
            <person name="Sun S."/>
            <person name="Syed K."/>
            <person name="Tsang A."/>
            <person name="Wiebenga A."/>
            <person name="Young D."/>
            <person name="Pisabarro A."/>
            <person name="Eastwood D.C."/>
            <person name="Martin F."/>
            <person name="Cullen D."/>
            <person name="Grigoriev I.V."/>
            <person name="Hibbett D.S."/>
        </authorList>
    </citation>
    <scope>NUCLEOTIDE SEQUENCE [LARGE SCALE GENOMIC DNA]</scope>
    <source>
        <strain evidence="4">RWD-64-598 SS2</strain>
    </source>
</reference>
<evidence type="ECO:0000313" key="3">
    <source>
        <dbReference type="EMBL" id="EIW73808.1"/>
    </source>
</evidence>
<dbReference type="RefSeq" id="XP_007776014.1">
    <property type="nucleotide sequence ID" value="XM_007777824.1"/>
</dbReference>
<dbReference type="OMA" id="QTIAIWR"/>
<feature type="compositionally biased region" description="Polar residues" evidence="2">
    <location>
        <begin position="368"/>
        <end position="381"/>
    </location>
</feature>
<protein>
    <recommendedName>
        <fullName evidence="5">Retrotransposon gag domain-containing protein</fullName>
    </recommendedName>
</protein>
<dbReference type="Proteomes" id="UP000053558">
    <property type="component" value="Unassembled WGS sequence"/>
</dbReference>
<dbReference type="OrthoDB" id="1939491at2759"/>
<evidence type="ECO:0008006" key="5">
    <source>
        <dbReference type="Google" id="ProtNLM"/>
    </source>
</evidence>
<sequence length="410" mass="46475">MPQPTEPYDGFTIEQTIAIWRQIDRMEVQFVTDLGEAQNEINALTRQRRETHDLAQAQATEIARLQGQLEAYQEIQHAQPGPAAIEKKIVGVKDPGDFDGEPGNFAPWKSRMALWLFANASALPTNFDKTSAILTRMKGKIPAKWAQYHIDLYSGGSEPWPTEKDMLQLVSDAFLPSSTKDWARRKMLGLRMGERRVEEWLTEFFILKEQGKVEDGHATDLLIKNMSNPIREEIYRVGGQHETDFRKLYEATRIIGVRIEEYNIAIGKRRVNYEPRPLTFTANQRAPPYMGEPMEIGATQVSPSSGPRGGCFTCQGPHFARDCPQRRGGGQPRQQQQQQQQQGSRPQGATGHQTRALYDPYSGKLIEQPQTAEAQTGSSATPLRWQAATKDMDFEAARAYFRDYESLNEQ</sequence>
<dbReference type="KEGG" id="cput:CONPUDRAFT_160690"/>
<gene>
    <name evidence="3" type="ORF">CONPUDRAFT_160690</name>
</gene>
<dbReference type="EMBL" id="JH711667">
    <property type="protein sequence ID" value="EIW73808.1"/>
    <property type="molecule type" value="Genomic_DNA"/>
</dbReference>
<evidence type="ECO:0000313" key="4">
    <source>
        <dbReference type="Proteomes" id="UP000053558"/>
    </source>
</evidence>
<name>R7SCC8_CONPW</name>
<feature type="coiled-coil region" evidence="1">
    <location>
        <begin position="34"/>
        <end position="75"/>
    </location>
</feature>